<evidence type="ECO:0000256" key="2">
    <source>
        <dbReference type="ARBA" id="ARBA00022801"/>
    </source>
</evidence>
<dbReference type="eggNOG" id="ENOG502RF0C">
    <property type="taxonomic scope" value="Eukaryota"/>
</dbReference>
<feature type="signal peptide" evidence="3">
    <location>
        <begin position="1"/>
        <end position="20"/>
    </location>
</feature>
<dbReference type="GO" id="GO:0003723">
    <property type="term" value="F:RNA binding"/>
    <property type="evidence" value="ECO:0007669"/>
    <property type="project" value="InterPro"/>
</dbReference>
<dbReference type="SUPFAM" id="SSF53933">
    <property type="entry name" value="Microbial ribonucleases"/>
    <property type="match status" value="1"/>
</dbReference>
<dbReference type="Gene3D" id="3.10.450.30">
    <property type="entry name" value="Microbial ribonucleases"/>
    <property type="match status" value="1"/>
</dbReference>
<reference evidence="6" key="2">
    <citation type="submission" date="2010-05" db="EMBL/GenBank/DDBJ databases">
        <title>The genome sequence of Magnaporthe poae strain ATCC 64411.</title>
        <authorList>
            <person name="Ma L.-J."/>
            <person name="Dead R."/>
            <person name="Young S."/>
            <person name="Zeng Q."/>
            <person name="Koehrsen M."/>
            <person name="Alvarado L."/>
            <person name="Berlin A."/>
            <person name="Chapman S.B."/>
            <person name="Chen Z."/>
            <person name="Freedman E."/>
            <person name="Gellesch M."/>
            <person name="Goldberg J."/>
            <person name="Griggs A."/>
            <person name="Gujja S."/>
            <person name="Heilman E.R."/>
            <person name="Heiman D."/>
            <person name="Hepburn T."/>
            <person name="Howarth C."/>
            <person name="Jen D."/>
            <person name="Larson L."/>
            <person name="Mehta T."/>
            <person name="Neiman D."/>
            <person name="Pearson M."/>
            <person name="Roberts A."/>
            <person name="Saif S."/>
            <person name="Shea T."/>
            <person name="Shenoy N."/>
            <person name="Sisk P."/>
            <person name="Stolte C."/>
            <person name="Sykes S."/>
            <person name="Walk T."/>
            <person name="White J."/>
            <person name="Yandava C."/>
            <person name="Haas B."/>
            <person name="Nusbaum C."/>
            <person name="Birren B."/>
        </authorList>
    </citation>
    <scope>NUCLEOTIDE SEQUENCE [LARGE SCALE GENOMIC DNA]</scope>
    <source>
        <strain evidence="6">ATCC 64411 / 73-15</strain>
    </source>
</reference>
<reference evidence="4" key="3">
    <citation type="submission" date="2011-03" db="EMBL/GenBank/DDBJ databases">
        <title>Annotation of Magnaporthe poae ATCC 64411.</title>
        <authorList>
            <person name="Ma L.-J."/>
            <person name="Dead R."/>
            <person name="Young S.K."/>
            <person name="Zeng Q."/>
            <person name="Gargeya S."/>
            <person name="Fitzgerald M."/>
            <person name="Haas B."/>
            <person name="Abouelleil A."/>
            <person name="Alvarado L."/>
            <person name="Arachchi H.M."/>
            <person name="Berlin A."/>
            <person name="Brown A."/>
            <person name="Chapman S.B."/>
            <person name="Chen Z."/>
            <person name="Dunbar C."/>
            <person name="Freedman E."/>
            <person name="Gearin G."/>
            <person name="Gellesch M."/>
            <person name="Goldberg J."/>
            <person name="Griggs A."/>
            <person name="Gujja S."/>
            <person name="Heiman D."/>
            <person name="Howarth C."/>
            <person name="Larson L."/>
            <person name="Lui A."/>
            <person name="MacDonald P.J.P."/>
            <person name="Mehta T."/>
            <person name="Montmayeur A."/>
            <person name="Murphy C."/>
            <person name="Neiman D."/>
            <person name="Pearson M."/>
            <person name="Priest M."/>
            <person name="Roberts A."/>
            <person name="Saif S."/>
            <person name="Shea T."/>
            <person name="Shenoy N."/>
            <person name="Sisk P."/>
            <person name="Stolte C."/>
            <person name="Sykes S."/>
            <person name="Yandava C."/>
            <person name="Wortman J."/>
            <person name="Nusbaum C."/>
            <person name="Birren B."/>
        </authorList>
    </citation>
    <scope>NUCLEOTIDE SEQUENCE</scope>
    <source>
        <strain evidence="4">ATCC 64411</strain>
    </source>
</reference>
<keyword evidence="2" id="KW-0378">Hydrolase</keyword>
<protein>
    <submittedName>
        <fullName evidence="4 5">Uncharacterized protein</fullName>
    </submittedName>
</protein>
<dbReference type="GO" id="GO:0004521">
    <property type="term" value="F:RNA endonuclease activity"/>
    <property type="evidence" value="ECO:0007669"/>
    <property type="project" value="InterPro"/>
</dbReference>
<reference evidence="5" key="4">
    <citation type="journal article" date="2015" name="G3 (Bethesda)">
        <title>Genome sequences of three phytopathogenic species of the Magnaporthaceae family of fungi.</title>
        <authorList>
            <person name="Okagaki L.H."/>
            <person name="Nunes C.C."/>
            <person name="Sailsbery J."/>
            <person name="Clay B."/>
            <person name="Brown D."/>
            <person name="John T."/>
            <person name="Oh Y."/>
            <person name="Young N."/>
            <person name="Fitzgerald M."/>
            <person name="Haas B.J."/>
            <person name="Zeng Q."/>
            <person name="Young S."/>
            <person name="Adiconis X."/>
            <person name="Fan L."/>
            <person name="Levin J.Z."/>
            <person name="Mitchell T.K."/>
            <person name="Okubara P.A."/>
            <person name="Farman M.L."/>
            <person name="Kohn L.M."/>
            <person name="Birren B."/>
            <person name="Ma L.-J."/>
            <person name="Dean R.A."/>
        </authorList>
    </citation>
    <scope>NUCLEOTIDE SEQUENCE</scope>
    <source>
        <strain evidence="5">ATCC 64411 / 73-15</strain>
    </source>
</reference>
<evidence type="ECO:0000313" key="6">
    <source>
        <dbReference type="Proteomes" id="UP000011715"/>
    </source>
</evidence>
<keyword evidence="1" id="KW-0540">Nuclease</keyword>
<organism evidence="5 6">
    <name type="scientific">Magnaporthiopsis poae (strain ATCC 64411 / 73-15)</name>
    <name type="common">Kentucky bluegrass fungus</name>
    <name type="synonym">Magnaporthe poae</name>
    <dbReference type="NCBI Taxonomy" id="644358"/>
    <lineage>
        <taxon>Eukaryota</taxon>
        <taxon>Fungi</taxon>
        <taxon>Dikarya</taxon>
        <taxon>Ascomycota</taxon>
        <taxon>Pezizomycotina</taxon>
        <taxon>Sordariomycetes</taxon>
        <taxon>Sordariomycetidae</taxon>
        <taxon>Magnaporthales</taxon>
        <taxon>Magnaporthaceae</taxon>
        <taxon>Magnaporthiopsis</taxon>
    </lineage>
</organism>
<dbReference type="AlphaFoldDB" id="A0A0C4E487"/>
<evidence type="ECO:0000256" key="3">
    <source>
        <dbReference type="SAM" id="SignalP"/>
    </source>
</evidence>
<accession>A0A0C4E487</accession>
<reference evidence="4" key="1">
    <citation type="submission" date="2010-05" db="EMBL/GenBank/DDBJ databases">
        <title>The Genome Sequence of Magnaporthe poae strain ATCC 64411.</title>
        <authorList>
            <consortium name="The Broad Institute Genome Sequencing Platform"/>
            <consortium name="Broad Institute Genome Sequencing Center for Infectious Disease"/>
            <person name="Ma L.-J."/>
            <person name="Dead R."/>
            <person name="Young S."/>
            <person name="Zeng Q."/>
            <person name="Koehrsen M."/>
            <person name="Alvarado L."/>
            <person name="Berlin A."/>
            <person name="Chapman S.B."/>
            <person name="Chen Z."/>
            <person name="Freedman E."/>
            <person name="Gellesch M."/>
            <person name="Goldberg J."/>
            <person name="Griggs A."/>
            <person name="Gujja S."/>
            <person name="Heilman E.R."/>
            <person name="Heiman D."/>
            <person name="Hepburn T."/>
            <person name="Howarth C."/>
            <person name="Jen D."/>
            <person name="Larson L."/>
            <person name="Mehta T."/>
            <person name="Neiman D."/>
            <person name="Pearson M."/>
            <person name="Roberts A."/>
            <person name="Saif S."/>
            <person name="Shea T."/>
            <person name="Shenoy N."/>
            <person name="Sisk P."/>
            <person name="Stolte C."/>
            <person name="Sykes S."/>
            <person name="Walk T."/>
            <person name="White J."/>
            <person name="Yandava C."/>
            <person name="Haas B."/>
            <person name="Nusbaum C."/>
            <person name="Birren B."/>
        </authorList>
    </citation>
    <scope>NUCLEOTIDE SEQUENCE</scope>
    <source>
        <strain evidence="4">ATCC 64411</strain>
    </source>
</reference>
<dbReference type="EMBL" id="GL876971">
    <property type="protein sequence ID" value="KLU88291.1"/>
    <property type="molecule type" value="Genomic_DNA"/>
</dbReference>
<keyword evidence="3" id="KW-0732">Signal</keyword>
<dbReference type="InterPro" id="IPR000026">
    <property type="entry name" value="N1-like"/>
</dbReference>
<evidence type="ECO:0000313" key="5">
    <source>
        <dbReference type="EnsemblFungi" id="MAPG_07278T0"/>
    </source>
</evidence>
<reference evidence="5" key="5">
    <citation type="submission" date="2015-06" db="UniProtKB">
        <authorList>
            <consortium name="EnsemblFungi"/>
        </authorList>
    </citation>
    <scope>IDENTIFICATION</scope>
    <source>
        <strain evidence="5">ATCC 64411</strain>
    </source>
</reference>
<dbReference type="InterPro" id="IPR016191">
    <property type="entry name" value="Ribonuclease/ribotoxin"/>
</dbReference>
<dbReference type="EMBL" id="ADBL01001762">
    <property type="status" value="NOT_ANNOTATED_CDS"/>
    <property type="molecule type" value="Genomic_DNA"/>
</dbReference>
<dbReference type="GO" id="GO:0016787">
    <property type="term" value="F:hydrolase activity"/>
    <property type="evidence" value="ECO:0007669"/>
    <property type="project" value="UniProtKB-KW"/>
</dbReference>
<dbReference type="Pfam" id="PF00545">
    <property type="entry name" value="Ribonuclease"/>
    <property type="match status" value="1"/>
</dbReference>
<name>A0A0C4E487_MAGP6</name>
<dbReference type="EnsemblFungi" id="MAPG_07278T0">
    <property type="protein sequence ID" value="MAPG_07278T0"/>
    <property type="gene ID" value="MAPG_07278"/>
</dbReference>
<evidence type="ECO:0000256" key="1">
    <source>
        <dbReference type="ARBA" id="ARBA00022722"/>
    </source>
</evidence>
<keyword evidence="6" id="KW-1185">Reference proteome</keyword>
<gene>
    <name evidence="4" type="ORF">MAPG_07278</name>
</gene>
<evidence type="ECO:0000313" key="4">
    <source>
        <dbReference type="EMBL" id="KLU88291.1"/>
    </source>
</evidence>
<proteinExistence type="predicted"/>
<dbReference type="VEuPathDB" id="FungiDB:MAPG_07278"/>
<dbReference type="Proteomes" id="UP000011715">
    <property type="component" value="Unassembled WGS sequence"/>
</dbReference>
<sequence>MLFPRTILGMPLLLASLGAAELVVEPMADVLSDLAVEPLPKLAADPVFETVPEPAAEPLSVLDDYVDANIMEALSMAVSKTWTCPLVGTNAQHTYTENQARAVLFPAVAKHQTKGPTWDPPTTEDPHHYGNREGLAFAGCNGKSGDLWEVVIQPPGITDKGPDRVAYQAIWTKGSGGSKKLTPSLCGIMRHAANRKDFVLCP</sequence>
<feature type="chain" id="PRO_5009385705" evidence="3">
    <location>
        <begin position="21"/>
        <end position="202"/>
    </location>
</feature>